<dbReference type="PANTHER" id="PTHR43642:SF1">
    <property type="entry name" value="HYBRID SIGNAL TRANSDUCTION HISTIDINE KINASE G"/>
    <property type="match status" value="1"/>
</dbReference>
<proteinExistence type="predicted"/>
<feature type="coiled-coil region" evidence="1">
    <location>
        <begin position="212"/>
        <end position="239"/>
    </location>
</feature>
<evidence type="ECO:0000256" key="1">
    <source>
        <dbReference type="SAM" id="Coils"/>
    </source>
</evidence>
<gene>
    <name evidence="2" type="ORF">DBRI00130_LOCUS34121</name>
</gene>
<dbReference type="EMBL" id="HBNS01044016">
    <property type="protein sequence ID" value="CAE4643600.1"/>
    <property type="molecule type" value="Transcribed_RNA"/>
</dbReference>
<keyword evidence="1" id="KW-0175">Coiled coil</keyword>
<dbReference type="PANTHER" id="PTHR43642">
    <property type="entry name" value="HYBRID SIGNAL TRANSDUCTION HISTIDINE KINASE G"/>
    <property type="match status" value="1"/>
</dbReference>
<organism evidence="2">
    <name type="scientific">Ditylum brightwellii</name>
    <dbReference type="NCBI Taxonomy" id="49249"/>
    <lineage>
        <taxon>Eukaryota</taxon>
        <taxon>Sar</taxon>
        <taxon>Stramenopiles</taxon>
        <taxon>Ochrophyta</taxon>
        <taxon>Bacillariophyta</taxon>
        <taxon>Mediophyceae</taxon>
        <taxon>Lithodesmiophycidae</taxon>
        <taxon>Lithodesmiales</taxon>
        <taxon>Lithodesmiaceae</taxon>
        <taxon>Ditylum</taxon>
    </lineage>
</organism>
<dbReference type="AlphaFoldDB" id="A0A7S4W5P5"/>
<sequence length="310" mass="35105">MSLYSFIFHHVKPLQSSLKPLVEGYQSGMRTGDKIFAMFCLLGGTISLPYMMGKPLNMIEEQCQASVSQMVELNAKEQAAALKMFWQLCLNLMGLSNNTVELSGKAMDEKELVFTGAVNMYFVLVKNIAFNLFGQYESVASLVIKKEAQQHLVVKGGSYTALMYTFHRSLSLYAMAQKNRKKKKKYTTKANRLHKELAASLKKGNPNALHYVSFLNAERNALKQKKNREETVEQEYKNAITVSLRGGYVHDAALARERYAQFLLNEVGDIEEAKYQIEAAIDCYKGWGAMGKVQHLRNQQERILAESQTK</sequence>
<dbReference type="InterPro" id="IPR053159">
    <property type="entry name" value="Hybrid_Histidine_Kinase"/>
</dbReference>
<name>A0A7S4W5P5_9STRA</name>
<accession>A0A7S4W5P5</accession>
<evidence type="ECO:0000313" key="2">
    <source>
        <dbReference type="EMBL" id="CAE4643600.1"/>
    </source>
</evidence>
<reference evidence="2" key="1">
    <citation type="submission" date="2021-01" db="EMBL/GenBank/DDBJ databases">
        <authorList>
            <person name="Corre E."/>
            <person name="Pelletier E."/>
            <person name="Niang G."/>
            <person name="Scheremetjew M."/>
            <person name="Finn R."/>
            <person name="Kale V."/>
            <person name="Holt S."/>
            <person name="Cochrane G."/>
            <person name="Meng A."/>
            <person name="Brown T."/>
            <person name="Cohen L."/>
        </authorList>
    </citation>
    <scope>NUCLEOTIDE SEQUENCE</scope>
    <source>
        <strain evidence="2">GSO104</strain>
    </source>
</reference>
<protein>
    <submittedName>
        <fullName evidence="2">Uncharacterized protein</fullName>
    </submittedName>
</protein>